<dbReference type="GO" id="GO:0045892">
    <property type="term" value="P:negative regulation of DNA-templated transcription"/>
    <property type="evidence" value="ECO:0007669"/>
    <property type="project" value="TreeGrafter"/>
</dbReference>
<dbReference type="Pfam" id="PF00392">
    <property type="entry name" value="GntR"/>
    <property type="match status" value="1"/>
</dbReference>
<dbReference type="Gene3D" id="3.40.1410.10">
    <property type="entry name" value="Chorismate lyase-like"/>
    <property type="match status" value="1"/>
</dbReference>
<sequence>MIQKNSPSPIYHQLEEEIKGAIQSLELIPGEMIPSEKEYTEKYGISRMTVRQAISNLVNGGYLYRERGKGTFVAQQKLEPPLQGLTSFSDDMISRGFEPSTRVISFTEVNADHELAAKLEVKEGTSIFELERVRLADQLPMAYERLYISKDLALDLSEEIAVTSIHAYVEKTFGLKIQHGRQVIEASIAQKKEAEMLEVIEGSPILLIERRITLDTNRPLGVVRSVYRADRYKFRIDLERLSSVIKKQNPTLK</sequence>
<dbReference type="Gene3D" id="1.10.10.10">
    <property type="entry name" value="Winged helix-like DNA-binding domain superfamily/Winged helix DNA-binding domain"/>
    <property type="match status" value="1"/>
</dbReference>
<dbReference type="InterPro" id="IPR011663">
    <property type="entry name" value="UTRA"/>
</dbReference>
<dbReference type="PANTHER" id="PTHR44846:SF1">
    <property type="entry name" value="MANNOSYL-D-GLYCERATE TRANSPORT_METABOLISM SYSTEM REPRESSOR MNGR-RELATED"/>
    <property type="match status" value="1"/>
</dbReference>
<name>A0A8B5XZN1_9BACI</name>
<dbReference type="AlphaFoldDB" id="A0A8B5XZN1"/>
<reference evidence="5 6" key="1">
    <citation type="submission" date="2019-07" db="EMBL/GenBank/DDBJ databases">
        <title>Genome assembly of Bacillus simplex strain GGC-P6A.</title>
        <authorList>
            <person name="Jennings M.E."/>
            <person name="Barton H.A."/>
        </authorList>
    </citation>
    <scope>NUCLEOTIDE SEQUENCE [LARGE SCALE GENOMIC DNA]</scope>
    <source>
        <strain evidence="5 6">GGC-P6A</strain>
    </source>
</reference>
<dbReference type="InterPro" id="IPR036388">
    <property type="entry name" value="WH-like_DNA-bd_sf"/>
</dbReference>
<keyword evidence="2" id="KW-0238">DNA-binding</keyword>
<dbReference type="SMART" id="SM00866">
    <property type="entry name" value="UTRA"/>
    <property type="match status" value="1"/>
</dbReference>
<dbReference type="SUPFAM" id="SSF64288">
    <property type="entry name" value="Chorismate lyase-like"/>
    <property type="match status" value="1"/>
</dbReference>
<organism evidence="5 6">
    <name type="scientific">Peribacillus simplex</name>
    <dbReference type="NCBI Taxonomy" id="1478"/>
    <lineage>
        <taxon>Bacteria</taxon>
        <taxon>Bacillati</taxon>
        <taxon>Bacillota</taxon>
        <taxon>Bacilli</taxon>
        <taxon>Bacillales</taxon>
        <taxon>Bacillaceae</taxon>
        <taxon>Peribacillus</taxon>
    </lineage>
</organism>
<dbReference type="InterPro" id="IPR028978">
    <property type="entry name" value="Chorismate_lyase_/UTRA_dom_sf"/>
</dbReference>
<evidence type="ECO:0000259" key="4">
    <source>
        <dbReference type="PROSITE" id="PS50949"/>
    </source>
</evidence>
<feature type="domain" description="HTH gntR-type" evidence="4">
    <location>
        <begin position="8"/>
        <end position="76"/>
    </location>
</feature>
<gene>
    <name evidence="5" type="ORF">FQP34_09610</name>
</gene>
<keyword evidence="3" id="KW-0804">Transcription</keyword>
<evidence type="ECO:0000256" key="3">
    <source>
        <dbReference type="ARBA" id="ARBA00023163"/>
    </source>
</evidence>
<evidence type="ECO:0000313" key="5">
    <source>
        <dbReference type="EMBL" id="TVX81224.1"/>
    </source>
</evidence>
<evidence type="ECO:0000256" key="1">
    <source>
        <dbReference type="ARBA" id="ARBA00023015"/>
    </source>
</evidence>
<keyword evidence="1" id="KW-0805">Transcription regulation</keyword>
<dbReference type="PANTHER" id="PTHR44846">
    <property type="entry name" value="MANNOSYL-D-GLYCERATE TRANSPORT/METABOLISM SYSTEM REPRESSOR MNGR-RELATED"/>
    <property type="match status" value="1"/>
</dbReference>
<dbReference type="RefSeq" id="WP_144478322.1">
    <property type="nucleotide sequence ID" value="NZ_JARMTY010000023.1"/>
</dbReference>
<accession>A0A8B5XZN1</accession>
<dbReference type="InterPro" id="IPR000524">
    <property type="entry name" value="Tscrpt_reg_HTH_GntR"/>
</dbReference>
<dbReference type="PROSITE" id="PS50949">
    <property type="entry name" value="HTH_GNTR"/>
    <property type="match status" value="1"/>
</dbReference>
<dbReference type="InterPro" id="IPR050679">
    <property type="entry name" value="Bact_HTH_transcr_reg"/>
</dbReference>
<dbReference type="InterPro" id="IPR036390">
    <property type="entry name" value="WH_DNA-bd_sf"/>
</dbReference>
<dbReference type="Pfam" id="PF07702">
    <property type="entry name" value="UTRA"/>
    <property type="match status" value="1"/>
</dbReference>
<dbReference type="SMART" id="SM00345">
    <property type="entry name" value="HTH_GNTR"/>
    <property type="match status" value="1"/>
</dbReference>
<dbReference type="Proteomes" id="UP000317770">
    <property type="component" value="Unassembled WGS sequence"/>
</dbReference>
<evidence type="ECO:0000256" key="2">
    <source>
        <dbReference type="ARBA" id="ARBA00023125"/>
    </source>
</evidence>
<dbReference type="EMBL" id="VNKI01000004">
    <property type="protein sequence ID" value="TVX81224.1"/>
    <property type="molecule type" value="Genomic_DNA"/>
</dbReference>
<dbReference type="SUPFAM" id="SSF46785">
    <property type="entry name" value="Winged helix' DNA-binding domain"/>
    <property type="match status" value="1"/>
</dbReference>
<evidence type="ECO:0000313" key="6">
    <source>
        <dbReference type="Proteomes" id="UP000317770"/>
    </source>
</evidence>
<dbReference type="GO" id="GO:0003700">
    <property type="term" value="F:DNA-binding transcription factor activity"/>
    <property type="evidence" value="ECO:0007669"/>
    <property type="project" value="InterPro"/>
</dbReference>
<proteinExistence type="predicted"/>
<dbReference type="FunFam" id="1.10.10.10:FF:000079">
    <property type="entry name" value="GntR family transcriptional regulator"/>
    <property type="match status" value="1"/>
</dbReference>
<protein>
    <submittedName>
        <fullName evidence="5">GntR family transcriptional regulator</fullName>
    </submittedName>
</protein>
<comment type="caution">
    <text evidence="5">The sequence shown here is derived from an EMBL/GenBank/DDBJ whole genome shotgun (WGS) entry which is preliminary data.</text>
</comment>
<dbReference type="PRINTS" id="PR00035">
    <property type="entry name" value="HTHGNTR"/>
</dbReference>
<dbReference type="CDD" id="cd07377">
    <property type="entry name" value="WHTH_GntR"/>
    <property type="match status" value="1"/>
</dbReference>
<dbReference type="GO" id="GO:0003677">
    <property type="term" value="F:DNA binding"/>
    <property type="evidence" value="ECO:0007669"/>
    <property type="project" value="UniProtKB-KW"/>
</dbReference>